<evidence type="ECO:0000259" key="7">
    <source>
        <dbReference type="PROSITE" id="PS51198"/>
    </source>
</evidence>
<dbReference type="GO" id="GO:0016787">
    <property type="term" value="F:hydrolase activity"/>
    <property type="evidence" value="ECO:0007669"/>
    <property type="project" value="UniProtKB-UniRule"/>
</dbReference>
<dbReference type="FunFam" id="3.40.50.300:FF:000326">
    <property type="entry name" value="P-loop containing nucleoside triphosphate hydrolase"/>
    <property type="match status" value="1"/>
</dbReference>
<feature type="binding site" evidence="5">
    <location>
        <begin position="1114"/>
        <end position="1121"/>
    </location>
    <ligand>
        <name>ATP</name>
        <dbReference type="ChEBI" id="CHEBI:30616"/>
    </ligand>
</feature>
<dbReference type="Gene3D" id="3.40.50.300">
    <property type="entry name" value="P-loop containing nucleotide triphosphate hydrolases"/>
    <property type="match status" value="4"/>
</dbReference>
<dbReference type="PANTHER" id="PTHR21529">
    <property type="entry name" value="MAMMARY TURMOR VIRUS RECEPTOR HOMOLOG 1, 2 MTVR1, 2"/>
    <property type="match status" value="1"/>
</dbReference>
<dbReference type="CDD" id="cd18808">
    <property type="entry name" value="SF1_C_Upf1"/>
    <property type="match status" value="1"/>
</dbReference>
<accession>A0A9I9DRQ9</accession>
<evidence type="ECO:0000256" key="5">
    <source>
        <dbReference type="PROSITE-ProRule" id="PRU00560"/>
    </source>
</evidence>
<dbReference type="InterPro" id="IPR039904">
    <property type="entry name" value="TRANK1"/>
</dbReference>
<dbReference type="SUPFAM" id="SSF52540">
    <property type="entry name" value="P-loop containing nucleoside triphosphate hydrolases"/>
    <property type="match status" value="2"/>
</dbReference>
<evidence type="ECO:0000256" key="2">
    <source>
        <dbReference type="ARBA" id="ARBA00022801"/>
    </source>
</evidence>
<dbReference type="GO" id="GO:0005524">
    <property type="term" value="F:ATP binding"/>
    <property type="evidence" value="ECO:0007669"/>
    <property type="project" value="UniProtKB-UniRule"/>
</dbReference>
<dbReference type="SUPFAM" id="SSF48452">
    <property type="entry name" value="TPR-like"/>
    <property type="match status" value="1"/>
</dbReference>
<dbReference type="Pfam" id="PF20073">
    <property type="entry name" value="DUF6469"/>
    <property type="match status" value="1"/>
</dbReference>
<keyword evidence="2 5" id="KW-0378">Hydrolase</keyword>
<dbReference type="InterPro" id="IPR047187">
    <property type="entry name" value="SF1_C_Upf1"/>
</dbReference>
<dbReference type="PANTHER" id="PTHR21529:SF4">
    <property type="entry name" value="TPR AND ANKYRIN REPEAT-CONTAINING PROTEIN 1"/>
    <property type="match status" value="1"/>
</dbReference>
<dbReference type="Pfam" id="PF13086">
    <property type="entry name" value="AAA_11"/>
    <property type="match status" value="2"/>
</dbReference>
<dbReference type="InterPro" id="IPR014016">
    <property type="entry name" value="UvrD-like_ATP-bd"/>
</dbReference>
<dbReference type="PROSITE" id="PS51198">
    <property type="entry name" value="UVRD_HELICASE_ATP_BIND"/>
    <property type="match status" value="1"/>
</dbReference>
<dbReference type="GO" id="GO:0005694">
    <property type="term" value="C:chromosome"/>
    <property type="evidence" value="ECO:0007669"/>
    <property type="project" value="UniProtKB-ARBA"/>
</dbReference>
<dbReference type="Pfam" id="PF00580">
    <property type="entry name" value="UvrD-helicase"/>
    <property type="match status" value="1"/>
</dbReference>
<evidence type="ECO:0000256" key="1">
    <source>
        <dbReference type="ARBA" id="ARBA00022741"/>
    </source>
</evidence>
<proteinExistence type="predicted"/>
<evidence type="ECO:0000313" key="8">
    <source>
        <dbReference type="EnsemblPlants" id="MELO3C022590.2.1"/>
    </source>
</evidence>
<reference evidence="8" key="1">
    <citation type="submission" date="2023-03" db="UniProtKB">
        <authorList>
            <consortium name="EnsemblPlants"/>
        </authorList>
    </citation>
    <scope>IDENTIFICATION</scope>
</reference>
<dbReference type="InterPro" id="IPR041677">
    <property type="entry name" value="DNA2/NAM7_AAA_11"/>
</dbReference>
<keyword evidence="3 5" id="KW-0347">Helicase</keyword>
<protein>
    <recommendedName>
        <fullName evidence="7">UvrD-like helicase ATP-binding domain-containing protein</fullName>
    </recommendedName>
</protein>
<dbReference type="Pfam" id="PF13087">
    <property type="entry name" value="AAA_12"/>
    <property type="match status" value="1"/>
</dbReference>
<organism evidence="8">
    <name type="scientific">Cucumis melo</name>
    <name type="common">Muskmelon</name>
    <dbReference type="NCBI Taxonomy" id="3656"/>
    <lineage>
        <taxon>Eukaryota</taxon>
        <taxon>Viridiplantae</taxon>
        <taxon>Streptophyta</taxon>
        <taxon>Embryophyta</taxon>
        <taxon>Tracheophyta</taxon>
        <taxon>Spermatophyta</taxon>
        <taxon>Magnoliopsida</taxon>
        <taxon>eudicotyledons</taxon>
        <taxon>Gunneridae</taxon>
        <taxon>Pentapetalae</taxon>
        <taxon>rosids</taxon>
        <taxon>fabids</taxon>
        <taxon>Cucurbitales</taxon>
        <taxon>Cucurbitaceae</taxon>
        <taxon>Benincaseae</taxon>
        <taxon>Cucumis</taxon>
    </lineage>
</organism>
<dbReference type="Gramene" id="MELO3C022590.2.1">
    <property type="protein sequence ID" value="MELO3C022590.2.1"/>
    <property type="gene ID" value="MELO3C022590.2"/>
</dbReference>
<dbReference type="InterPro" id="IPR011990">
    <property type="entry name" value="TPR-like_helical_dom_sf"/>
</dbReference>
<evidence type="ECO:0000256" key="4">
    <source>
        <dbReference type="ARBA" id="ARBA00022840"/>
    </source>
</evidence>
<feature type="region of interest" description="Disordered" evidence="6">
    <location>
        <begin position="2758"/>
        <end position="2813"/>
    </location>
</feature>
<dbReference type="GO" id="GO:0004386">
    <property type="term" value="F:helicase activity"/>
    <property type="evidence" value="ECO:0007669"/>
    <property type="project" value="UniProtKB-UniRule"/>
</dbReference>
<name>A0A9I9DRQ9_CUCME</name>
<feature type="compositionally biased region" description="Basic residues" evidence="6">
    <location>
        <begin position="2799"/>
        <end position="2813"/>
    </location>
</feature>
<evidence type="ECO:0000256" key="6">
    <source>
        <dbReference type="SAM" id="MobiDB-lite"/>
    </source>
</evidence>
<keyword evidence="4 5" id="KW-0067">ATP-binding</keyword>
<evidence type="ECO:0000256" key="3">
    <source>
        <dbReference type="ARBA" id="ARBA00022806"/>
    </source>
</evidence>
<dbReference type="EnsemblPlants" id="MELO3C022590.2.1">
    <property type="protein sequence ID" value="MELO3C022590.2.1"/>
    <property type="gene ID" value="MELO3C022590.2"/>
</dbReference>
<dbReference type="InterPro" id="IPR045529">
    <property type="entry name" value="DUF6469"/>
</dbReference>
<feature type="compositionally biased region" description="Basic and acidic residues" evidence="6">
    <location>
        <begin position="2771"/>
        <end position="2786"/>
    </location>
</feature>
<dbReference type="InterPro" id="IPR041679">
    <property type="entry name" value="DNA2/NAM7-like_C"/>
</dbReference>
<keyword evidence="1 5" id="KW-0547">Nucleotide-binding</keyword>
<dbReference type="InterPro" id="IPR027417">
    <property type="entry name" value="P-loop_NTPase"/>
</dbReference>
<feature type="domain" description="UvrD-like helicase ATP-binding" evidence="7">
    <location>
        <begin position="1093"/>
        <end position="1489"/>
    </location>
</feature>
<sequence length="2813" mass="321736">MDEMKEKEEMETHLGLTDILFSWSLEDIFNENLYQDKIEKIPDTFGSVESYLGSYINPLLEETRAQLCSCMDMDVISAAPCAEVSYLVECKPYNTGLYDCKVDGWKNKFDRIGKEPYEVFPGDVFILADVKPELPSDLQRMGKSWSLAIVHKMSEDDLSSTSFKVKVQNLEMIEKSMFVVFLFNILPSKRIWNALHMNVNSEIISKILCPNSMDAENFDTSRHLYQNLNASFLSSLNASQERAVLSSLYKTNFEHEPTADLIWGPPGTGKTKTVSVLLLNLMQNRCKTIIVTPTNVAIVEVATRVLNLVKELHEIEYGPDCLYYSFGDILLFGNKEMLKLGSDVEEIYLDYRIQKLLECFGPLTGWRHCFGSMTDFLEDCVSQYNIFLENALKQECLDDKETDEKGCIRKDKDAKVASKSFLEFAREKFMSVASQLRTCLAIFSTHLPRKCILKLGLQDLVSLSKSLDCFEDLLFRQSVVSDVLEDLFKRSVVSEDFPTTCTDFACLFDMARSGCLSGLKSLHCSLRALKLPRAINRLSIEHFCFQNASLVFSTASSSYRLHYKYRLDSESMPSFKVLVIDEAAQLKECESIIAFQIPDIKHAILIGDECQLPAMVESKLADNAGFGRSLFARFSSLGHPRHLLNVQYRMHPSISFFPNSKFYFSQILDGPNVQSSNYQKNYLLGFMFGPYSFINIKYGKEEKDDIGHSRKNMIEVAVALKIVQSLYNVCNFGFIAVVTAWTNSGGKLSIGIISPYSAQVATIRDKLGHRYDKLDGFWVKVKSVDGFQGGEEDIIIISTVRSNRGSSVGFLSCDQRTNVALTRARYCLWILGNDKTLSNSESSWAHLVCDAKDRGCFFDADDDENLAKAIVDVKKEFNQLDDLLRGDSILFRNARWKVLFSDRFLKSFKKLSAVEMKKKVLNLLLKLSNGWRPKTRDLNLVCGSSTRILKKIKVERLYVICSIDIVKESAYMQVLRIWDVLPLEDISKLVKHLDNIFSSYTDEYVNLCQEICYDGDFLEVPKTWAFMSELVRYKSDVDNSNGGNLQGTAYDGRSYVENSKVKDSLLLMKFYSLSFGVVSHLLSDRDGIELDLPFEVTEEELDIILYPRSTFILGRSGTGKTTVLTMKLYQKEKLHYLVAGSYGVEDGVSSEVGQKSEISDIPAAENGAVLRQLFLTVSPKLCYAVRQHVAHLKSHACGGDTKRTTAFDMENMDDLEAQFTDVPDSLANITTKSYPLVITFYKFLMMLDGTLCNSYFERFCDARQLLYGQTCGSRSIALQSFIRKNEVTYDRFSSSYWPHFNTQLTKKLDCSRVFTEILSHIKGDPRAIDASDGKLSKEDYLLLSHCRTSSLTRQERETIYEIFQSYEKLKMENREFDLGDFVIDLHHRLRTQGYEGDEMDFIYIDEVQDLSMSQLALFSYVCRNVEEGFVFSGDTAQTIARGIDFRFQDIRSLFYKKFVLPQIRSGGREREDKGHISEIFHLSQNFRTHAGVLNLSQSVIDLLYHFFPQSIDILKPETSRISGESPVLLECGNNENAIKMIFGNRRNVGSMEGFGAEQVILVRDESAQKEIFNIVGKKALVLTILECKGLEFQDVLLYNFFGSSPLKNKWRVIYNYMEELGMLDSNLHQSIPQFSKSKHNSLCSELKQLYVAVTRTRQRLWFCEDTREHSEPLFDYWKRKCVVQVQQLNDSLAQSMVASSSREDWRSQGFKLYHEGNYKMATMCFERAEDDYWEKRSKASGLRAFAEHILKANPVEANSILREAAVIYEAIGKADSAAQCFFDIGEFKRAGVIFEEKCGKLERAGECFHLAKCYDRAADVYARENRFSACLNVCSEGKLFDIGLQYILSWKQDAGCDHHGFKSKEIENLEQEFLEKCALHFHYCKDSRSMMKSVKSFRTVDLMRDFLKSLNCLDELLLLEEELGNFLDAVKIAKSKGDLLHVVDLLGKAGNFIDASKLLVQYVLSNSLWSPGSKGWPLKQFKQKEELLKKAKSLAENDSKKLYDYTCTEADIISNENDSLEALAGYLTATKNQNNFRGEMICLRKILDVHLNTSKYTLEYELVSDLTKHSKEVVLENQVSVETLVYFWNCWKDRILSLLESLTFHGGNDVDIYPYNEFCLDFFGVWRLNNSHILLNSNADWAKNVDERFVHRNGKLVSIEAAQFYLFAKNYWTTELRTSGLKVLEKFDYLYKFSNKSQLTTFLLCRLLSRMFEVAKFLLESTHLNHGYHDKQMLLRFYKLATGEIQTHFFPPDCQVSLKESLICLRLTDVCQNMMIETIMENVQLTIRPTYGQIGRVAMLILGSRKLDKKLCRSIFNWLRENYPWSAFIQELCDSKSVENEPRGNLAKEMALVWRFHEALRDMYNANWVAERDYISPFSFMYLVERLLIMVSSMKGYFITTKFSFIEWLICQEENSNVTFILGAQTQHSFRPTVVFLANILQHFLLDVKTTKDWTKKTHPNLKEYYPILVRRLVAVTCLLNLNFGICFDVLRNLLGRNYITDCLPLEFCDALRRKNFYVETEKINKIAGFFKAIGNPMVIVSSDGDCKQFKCRDATLVNLKISHSINDIMKVMFPKEAKTMQIRTDTPKFQDVTTTTSEVQSSKGCDPGEVTQLPSSSLALDKYKEMKSDCENEGNSPKPAGFWEMFEALTSVESEIDGKSKQSNASKVKMDVDKWLQHLTAAKSMGEKEIPLEKVDGLLNELDLLSTALSMSKPEENVTQVISISKSLYSRRTELESIFTKLLNDDPEMEVGQMSGIKNAEGDEIVNPDCNDKSPEECRGVEAVKVEPVLPQAMNQKGKGKNKPKKNKSRKK</sequence>